<evidence type="ECO:0000313" key="3">
    <source>
        <dbReference type="Proteomes" id="UP000649604"/>
    </source>
</evidence>
<gene>
    <name evidence="2" type="ORF">GF339_21600</name>
</gene>
<evidence type="ECO:0008006" key="4">
    <source>
        <dbReference type="Google" id="ProtNLM"/>
    </source>
</evidence>
<feature type="transmembrane region" description="Helical" evidence="1">
    <location>
        <begin position="28"/>
        <end position="44"/>
    </location>
</feature>
<dbReference type="PANTHER" id="PTHR10361:SF28">
    <property type="entry name" value="P3 PROTEIN-RELATED"/>
    <property type="match status" value="1"/>
</dbReference>
<dbReference type="InterPro" id="IPR038770">
    <property type="entry name" value="Na+/solute_symporter_sf"/>
</dbReference>
<feature type="transmembrane region" description="Helical" evidence="1">
    <location>
        <begin position="56"/>
        <end position="74"/>
    </location>
</feature>
<keyword evidence="1" id="KW-1133">Transmembrane helix</keyword>
<dbReference type="Gene3D" id="1.20.1530.20">
    <property type="match status" value="1"/>
</dbReference>
<accession>A0A9D5Q8U1</accession>
<feature type="transmembrane region" description="Helical" evidence="1">
    <location>
        <begin position="177"/>
        <end position="197"/>
    </location>
</feature>
<feature type="transmembrane region" description="Helical" evidence="1">
    <location>
        <begin position="147"/>
        <end position="165"/>
    </location>
</feature>
<dbReference type="InterPro" id="IPR004710">
    <property type="entry name" value="Bilac:Na_transpt"/>
</dbReference>
<evidence type="ECO:0000256" key="1">
    <source>
        <dbReference type="SAM" id="Phobius"/>
    </source>
</evidence>
<organism evidence="2 3">
    <name type="scientific">candidate division KSB3 bacterium</name>
    <dbReference type="NCBI Taxonomy" id="2044937"/>
    <lineage>
        <taxon>Bacteria</taxon>
        <taxon>candidate division KSB3</taxon>
    </lineage>
</organism>
<keyword evidence="1" id="KW-0472">Membrane</keyword>
<dbReference type="InterPro" id="IPR016833">
    <property type="entry name" value="Put_Na-Bile_cotransptr"/>
</dbReference>
<comment type="caution">
    <text evidence="2">The sequence shown here is derived from an EMBL/GenBank/DDBJ whole genome shotgun (WGS) entry which is preliminary data.</text>
</comment>
<proteinExistence type="predicted"/>
<sequence length="302" mass="33525">MKKLFLPLLFVAIVLGFILPGGQYLKPLLPWLLSTLLFFNFYVISFERKQIVQKGILFYFGVVFLIVPLLLFLATKSVSPSFRIGLFLTAITPSAISGPIVVTMLEGNFGLSIANTVVYNLFSPLSYTLLTKLYFNTSDLNVDFEQMILKLLVLICIPFGLALVAKRISRLTRPLQTIASYINILFLFIVFSAVSASSGRLQTISGTELLFVLLAVCLVVMALYLSGFLLGQDWESKKALAVSMGHKNNSLCIWLAVANFDPLAAIPPTVYIIVQHSVNALLILFFTRRASSRGDRNVQRPS</sequence>
<dbReference type="Pfam" id="PF13593">
    <property type="entry name" value="SBF_like"/>
    <property type="match status" value="1"/>
</dbReference>
<name>A0A9D5Q8U1_9BACT</name>
<dbReference type="EMBL" id="WJJP01000703">
    <property type="protein sequence ID" value="MBD3327196.1"/>
    <property type="molecule type" value="Genomic_DNA"/>
</dbReference>
<reference evidence="2" key="1">
    <citation type="submission" date="2019-11" db="EMBL/GenBank/DDBJ databases">
        <title>Microbial mats filling the niche in hypersaline microbial mats.</title>
        <authorList>
            <person name="Wong H.L."/>
            <person name="Macleod F.I."/>
            <person name="White R.A. III"/>
            <person name="Burns B.P."/>
        </authorList>
    </citation>
    <scope>NUCLEOTIDE SEQUENCE</scope>
    <source>
        <strain evidence="2">Rbin_158</strain>
    </source>
</reference>
<feature type="transmembrane region" description="Helical" evidence="1">
    <location>
        <begin position="209"/>
        <end position="230"/>
    </location>
</feature>
<keyword evidence="1" id="KW-0812">Transmembrane</keyword>
<dbReference type="PANTHER" id="PTHR10361">
    <property type="entry name" value="SODIUM-BILE ACID COTRANSPORTER"/>
    <property type="match status" value="1"/>
</dbReference>
<feature type="transmembrane region" description="Helical" evidence="1">
    <location>
        <begin position="251"/>
        <end position="274"/>
    </location>
</feature>
<feature type="transmembrane region" description="Helical" evidence="1">
    <location>
        <begin position="117"/>
        <end position="135"/>
    </location>
</feature>
<dbReference type="AlphaFoldDB" id="A0A9D5Q8U1"/>
<evidence type="ECO:0000313" key="2">
    <source>
        <dbReference type="EMBL" id="MBD3327196.1"/>
    </source>
</evidence>
<protein>
    <recommendedName>
        <fullName evidence="4">Bile acid:sodium symporter</fullName>
    </recommendedName>
</protein>
<feature type="transmembrane region" description="Helical" evidence="1">
    <location>
        <begin position="86"/>
        <end position="105"/>
    </location>
</feature>
<dbReference type="Proteomes" id="UP000649604">
    <property type="component" value="Unassembled WGS sequence"/>
</dbReference>